<organism evidence="5 6">
    <name type="scientific">Komarekiella delphini-convector SJRDD-AB1</name>
    <dbReference type="NCBI Taxonomy" id="2593771"/>
    <lineage>
        <taxon>Bacteria</taxon>
        <taxon>Bacillati</taxon>
        <taxon>Cyanobacteriota</taxon>
        <taxon>Cyanophyceae</taxon>
        <taxon>Nostocales</taxon>
        <taxon>Nostocaceae</taxon>
        <taxon>Komarekiella</taxon>
        <taxon>Komarekiella delphini-convector</taxon>
    </lineage>
</organism>
<feature type="domain" description="Fatty acid desaturase" evidence="4">
    <location>
        <begin position="40"/>
        <end position="260"/>
    </location>
</feature>
<comment type="similarity">
    <text evidence="2">Belongs to the fatty acid desaturase type 2 family.</text>
</comment>
<evidence type="ECO:0000256" key="2">
    <source>
        <dbReference type="ARBA" id="ARBA00008749"/>
    </source>
</evidence>
<keyword evidence="3" id="KW-0472">Membrane</keyword>
<evidence type="ECO:0000256" key="1">
    <source>
        <dbReference type="ARBA" id="ARBA00001954"/>
    </source>
</evidence>
<keyword evidence="3" id="KW-1133">Transmembrane helix</keyword>
<evidence type="ECO:0000256" key="3">
    <source>
        <dbReference type="SAM" id="Phobius"/>
    </source>
</evidence>
<dbReference type="InterPro" id="IPR005804">
    <property type="entry name" value="FA_desaturase_dom"/>
</dbReference>
<reference evidence="5" key="1">
    <citation type="submission" date="2019-07" db="EMBL/GenBank/DDBJ databases">
        <title>Toxilogical consequences of a new and cryptic species of cyanobacteria (Komarekiella delphini-convector) recovered from the epidermis of a bottlenose dolphin and 1500 ft. in the air.</title>
        <authorList>
            <person name="Brown A.O."/>
            <person name="Dvorak P."/>
            <person name="Villanueva C.D."/>
            <person name="Foss A.J."/>
            <person name="Garvey A.D."/>
            <person name="Gibson Q.A."/>
            <person name="Johansen J.R."/>
            <person name="Casamatta D.A."/>
        </authorList>
    </citation>
    <scope>NUCLEOTIDE SEQUENCE</scope>
    <source>
        <strain evidence="5">SJRDD-AB1</strain>
    </source>
</reference>
<accession>A0AA40VRF1</accession>
<comment type="cofactor">
    <cofactor evidence="1">
        <name>Fe(2+)</name>
        <dbReference type="ChEBI" id="CHEBI:29033"/>
    </cofactor>
</comment>
<dbReference type="Pfam" id="PF00487">
    <property type="entry name" value="FA_desaturase"/>
    <property type="match status" value="1"/>
</dbReference>
<feature type="transmembrane region" description="Helical" evidence="3">
    <location>
        <begin position="181"/>
        <end position="201"/>
    </location>
</feature>
<keyword evidence="3" id="KW-0812">Transmembrane</keyword>
<sequence length="286" mass="33840">MLFRYSWWDSLPFAMTIFQLVLNIYLALTWESHSLLDNLLYYPLCLFIFWYNALVATHNFVHTPWFHSKFLNNLYAVVNSANLISPVTHYRHIHFNHHRYGNDRQDAHGQTQDLSSTFAYGKNGQSENVITYCALAILRDDMTNSFHHAEKHKESVQLYLESGACILAIIGYLLISWKFFLFFVLPIFYFGWFITYLANYYEHFGATPENFYANSTSHYGRIYNLLFCNEGYHQEHHLRPNVHWSQRPKIYQNLRDELDNVTRVILKFPPPLGFLNNIGKIETSAR</sequence>
<dbReference type="GO" id="GO:0046513">
    <property type="term" value="P:ceramide biosynthetic process"/>
    <property type="evidence" value="ECO:0007669"/>
    <property type="project" value="TreeGrafter"/>
</dbReference>
<gene>
    <name evidence="5" type="ORF">FNW02_15050</name>
</gene>
<feature type="transmembrane region" description="Helical" evidence="3">
    <location>
        <begin position="7"/>
        <end position="28"/>
    </location>
</feature>
<dbReference type="PANTHER" id="PTHR12879">
    <property type="entry name" value="SPHINGOLIPID DELTA 4 DESATURASE/C-4 HYDROXYLASE PROTEIN DES2"/>
    <property type="match status" value="1"/>
</dbReference>
<dbReference type="PANTHER" id="PTHR12879:SF8">
    <property type="entry name" value="SPHINGOLIPID DELTA(4)-DESATURASE DES1"/>
    <property type="match status" value="1"/>
</dbReference>
<feature type="transmembrane region" description="Helical" evidence="3">
    <location>
        <begin position="158"/>
        <end position="175"/>
    </location>
</feature>
<evidence type="ECO:0000313" key="6">
    <source>
        <dbReference type="Proteomes" id="UP001165986"/>
    </source>
</evidence>
<feature type="transmembrane region" description="Helical" evidence="3">
    <location>
        <begin position="40"/>
        <end position="61"/>
    </location>
</feature>
<dbReference type="AlphaFoldDB" id="A0AA40VRF1"/>
<dbReference type="EMBL" id="VJXY01000015">
    <property type="protein sequence ID" value="MBD6617115.1"/>
    <property type="molecule type" value="Genomic_DNA"/>
</dbReference>
<dbReference type="GO" id="GO:0042284">
    <property type="term" value="F:sphingolipid delta-4 desaturase activity"/>
    <property type="evidence" value="ECO:0007669"/>
    <property type="project" value="TreeGrafter"/>
</dbReference>
<dbReference type="Proteomes" id="UP001165986">
    <property type="component" value="Unassembled WGS sequence"/>
</dbReference>
<evidence type="ECO:0000313" key="5">
    <source>
        <dbReference type="EMBL" id="MBD6617115.1"/>
    </source>
</evidence>
<name>A0AA40VRF1_9NOST</name>
<dbReference type="GO" id="GO:0016020">
    <property type="term" value="C:membrane"/>
    <property type="evidence" value="ECO:0007669"/>
    <property type="project" value="GOC"/>
</dbReference>
<comment type="caution">
    <text evidence="5">The sequence shown here is derived from an EMBL/GenBank/DDBJ whole genome shotgun (WGS) entry which is preliminary data.</text>
</comment>
<protein>
    <submittedName>
        <fullName evidence="5">Fatty acid desaturase</fullName>
    </submittedName>
</protein>
<keyword evidence="6" id="KW-1185">Reference proteome</keyword>
<proteinExistence type="inferred from homology"/>
<dbReference type="RefSeq" id="WP_191758352.1">
    <property type="nucleotide sequence ID" value="NZ_VJXY01000015.1"/>
</dbReference>
<evidence type="ECO:0000259" key="4">
    <source>
        <dbReference type="Pfam" id="PF00487"/>
    </source>
</evidence>